<dbReference type="RefSeq" id="WP_007767717.1">
    <property type="nucleotide sequence ID" value="NZ_AKBZ01000010.1"/>
</dbReference>
<evidence type="ECO:0000256" key="2">
    <source>
        <dbReference type="ARBA" id="ARBA00007495"/>
    </source>
</evidence>
<dbReference type="SMART" id="SM00633">
    <property type="entry name" value="Glyco_10"/>
    <property type="match status" value="1"/>
</dbReference>
<evidence type="ECO:0000313" key="14">
    <source>
        <dbReference type="Proteomes" id="UP000007995"/>
    </source>
</evidence>
<dbReference type="PANTHER" id="PTHR31490:SF88">
    <property type="entry name" value="BETA-XYLANASE"/>
    <property type="match status" value="1"/>
</dbReference>
<dbReference type="AlphaFoldDB" id="K5C8G7"/>
<dbReference type="GO" id="GO:0031176">
    <property type="term" value="F:endo-1,4-beta-xylanase activity"/>
    <property type="evidence" value="ECO:0007669"/>
    <property type="project" value="UniProtKB-EC"/>
</dbReference>
<organism evidence="13 14">
    <name type="scientific">Bacteroides finegoldii CL09T03C10</name>
    <dbReference type="NCBI Taxonomy" id="997888"/>
    <lineage>
        <taxon>Bacteria</taxon>
        <taxon>Pseudomonadati</taxon>
        <taxon>Bacteroidota</taxon>
        <taxon>Bacteroidia</taxon>
        <taxon>Bacteroidales</taxon>
        <taxon>Bacteroidaceae</taxon>
        <taxon>Bacteroides</taxon>
    </lineage>
</organism>
<feature type="signal peptide" evidence="11">
    <location>
        <begin position="1"/>
        <end position="21"/>
    </location>
</feature>
<dbReference type="Proteomes" id="UP000007995">
    <property type="component" value="Unassembled WGS sequence"/>
</dbReference>
<evidence type="ECO:0000313" key="13">
    <source>
        <dbReference type="EMBL" id="EKJ88884.1"/>
    </source>
</evidence>
<evidence type="ECO:0000256" key="6">
    <source>
        <dbReference type="ARBA" id="ARBA00022801"/>
    </source>
</evidence>
<dbReference type="InterPro" id="IPR031158">
    <property type="entry name" value="GH10_AS"/>
</dbReference>
<dbReference type="EC" id="3.2.1.8" evidence="3"/>
<comment type="catalytic activity">
    <reaction evidence="1">
        <text>Endohydrolysis of (1-&gt;4)-beta-D-xylosidic linkages in xylans.</text>
        <dbReference type="EC" id="3.2.1.8"/>
    </reaction>
</comment>
<evidence type="ECO:0000256" key="5">
    <source>
        <dbReference type="ARBA" id="ARBA00022729"/>
    </source>
</evidence>
<feature type="active site" description="Nucleophile" evidence="10">
    <location>
        <position position="595"/>
    </location>
</feature>
<dbReference type="PROSITE" id="PS51257">
    <property type="entry name" value="PROKAR_LIPOPROTEIN"/>
    <property type="match status" value="1"/>
</dbReference>
<evidence type="ECO:0000256" key="11">
    <source>
        <dbReference type="SAM" id="SignalP"/>
    </source>
</evidence>
<proteinExistence type="inferred from homology"/>
<evidence type="ECO:0000256" key="1">
    <source>
        <dbReference type="ARBA" id="ARBA00000681"/>
    </source>
</evidence>
<dbReference type="EMBL" id="AGXW01000015">
    <property type="protein sequence ID" value="EKJ88884.1"/>
    <property type="molecule type" value="Genomic_DNA"/>
</dbReference>
<dbReference type="HOGENOM" id="CLU_023988_0_0_10"/>
<dbReference type="InterPro" id="IPR017853">
    <property type="entry name" value="GH"/>
</dbReference>
<dbReference type="PANTHER" id="PTHR31490">
    <property type="entry name" value="GLYCOSYL HYDROLASE"/>
    <property type="match status" value="1"/>
</dbReference>
<evidence type="ECO:0000256" key="7">
    <source>
        <dbReference type="ARBA" id="ARBA00023277"/>
    </source>
</evidence>
<feature type="chain" id="PRO_5003886245" description="endo-1,4-beta-xylanase" evidence="11">
    <location>
        <begin position="22"/>
        <end position="690"/>
    </location>
</feature>
<feature type="domain" description="GH10" evidence="12">
    <location>
        <begin position="134"/>
        <end position="683"/>
    </location>
</feature>
<evidence type="ECO:0000256" key="10">
    <source>
        <dbReference type="PROSITE-ProRule" id="PRU10061"/>
    </source>
</evidence>
<reference evidence="13 14" key="1">
    <citation type="submission" date="2012-02" db="EMBL/GenBank/DDBJ databases">
        <title>The Genome Sequence of Bacteroides finegoldii CL09T03C10.</title>
        <authorList>
            <consortium name="The Broad Institute Genome Sequencing Platform"/>
            <person name="Earl A."/>
            <person name="Ward D."/>
            <person name="Feldgarden M."/>
            <person name="Gevers D."/>
            <person name="Zitomersky N.L."/>
            <person name="Coyne M.J."/>
            <person name="Comstock L.E."/>
            <person name="Young S.K."/>
            <person name="Zeng Q."/>
            <person name="Gargeya S."/>
            <person name="Fitzgerald M."/>
            <person name="Haas B."/>
            <person name="Abouelleil A."/>
            <person name="Alvarado L."/>
            <person name="Arachchi H.M."/>
            <person name="Berlin A."/>
            <person name="Chapman S.B."/>
            <person name="Gearin G."/>
            <person name="Goldberg J."/>
            <person name="Griggs A."/>
            <person name="Gujja S."/>
            <person name="Hansen M."/>
            <person name="Heiman D."/>
            <person name="Howarth C."/>
            <person name="Larimer J."/>
            <person name="Lui A."/>
            <person name="MacDonald P.J.P."/>
            <person name="McCowen C."/>
            <person name="Montmayeur A."/>
            <person name="Murphy C."/>
            <person name="Neiman D."/>
            <person name="Pearson M."/>
            <person name="Priest M."/>
            <person name="Roberts A."/>
            <person name="Saif S."/>
            <person name="Shea T."/>
            <person name="Sisk P."/>
            <person name="Stolte C."/>
            <person name="Sykes S."/>
            <person name="Wortman J."/>
            <person name="Nusbaum C."/>
            <person name="Birren B."/>
        </authorList>
    </citation>
    <scope>NUCLEOTIDE SEQUENCE [LARGE SCALE GENOMIC DNA]</scope>
    <source>
        <strain evidence="13 14">CL09T03C10</strain>
    </source>
</reference>
<evidence type="ECO:0000256" key="9">
    <source>
        <dbReference type="ARBA" id="ARBA00023326"/>
    </source>
</evidence>
<evidence type="ECO:0000256" key="8">
    <source>
        <dbReference type="ARBA" id="ARBA00023295"/>
    </source>
</evidence>
<keyword evidence="7" id="KW-0119">Carbohydrate metabolism</keyword>
<dbReference type="PROSITE" id="PS00591">
    <property type="entry name" value="GH10_1"/>
    <property type="match status" value="1"/>
</dbReference>
<keyword evidence="6" id="KW-0378">Hydrolase</keyword>
<keyword evidence="9" id="KW-0624">Polysaccharide degradation</keyword>
<dbReference type="SUPFAM" id="SSF51445">
    <property type="entry name" value="(Trans)glycosidases"/>
    <property type="match status" value="1"/>
</dbReference>
<dbReference type="Pfam" id="PF00331">
    <property type="entry name" value="Glyco_hydro_10"/>
    <property type="match status" value="2"/>
</dbReference>
<keyword evidence="5 11" id="KW-0732">Signal</keyword>
<dbReference type="InterPro" id="IPR044846">
    <property type="entry name" value="GH10"/>
</dbReference>
<protein>
    <recommendedName>
        <fullName evidence="3">endo-1,4-beta-xylanase</fullName>
        <ecNumber evidence="3">3.2.1.8</ecNumber>
    </recommendedName>
</protein>
<evidence type="ECO:0000256" key="3">
    <source>
        <dbReference type="ARBA" id="ARBA00012590"/>
    </source>
</evidence>
<dbReference type="PROSITE" id="PS51760">
    <property type="entry name" value="GH10_2"/>
    <property type="match status" value="1"/>
</dbReference>
<name>K5C8G7_9BACE</name>
<dbReference type="InterPro" id="IPR001000">
    <property type="entry name" value="GH10_dom"/>
</dbReference>
<comment type="similarity">
    <text evidence="2">Belongs to the glycosyl hydrolase 10 (cellulase F) family.</text>
</comment>
<dbReference type="GO" id="GO:0045493">
    <property type="term" value="P:xylan catabolic process"/>
    <property type="evidence" value="ECO:0007669"/>
    <property type="project" value="UniProtKB-KW"/>
</dbReference>
<evidence type="ECO:0000259" key="12">
    <source>
        <dbReference type="PROSITE" id="PS51760"/>
    </source>
</evidence>
<evidence type="ECO:0000256" key="4">
    <source>
        <dbReference type="ARBA" id="ARBA00022651"/>
    </source>
</evidence>
<sequence>MNNTKSLIAMFFLSFMVLSCTDDNKDMIDESGGPQSLLFAEEGLMVPTTGGNVVATVDWSNTTWRIEYDEQENAVVSSLSQSTGGSLSGSGQTAVTIRCLDNPTGENRSQTIYLVAEENKERIPLLLTQPGDYLNSLAPLKSYVNRTTDPDFKLGTGVNAANFLKQDIVYTLTRSNFDEMTTGNAMKYGSVVQSDGTMDFTRVKNFIQLAERSNMSVYGHVLCWHAQTRKDYLYSLIEPEFIPGEQKSGKYIIDFESDNVGVSYPMTGNSSAIVEADPDNESGSVLHVGNDEIAAKRSYPKLEVTLPEGTKLRDYLTLSVDFRGKWNGGQTGSGMRFGINENSPSKKFDTPAGFGCPDGKWGRGLIKINISDLELTEEQKELTEFTLLLGSETGTGNYYIDNITMDWSITTEDQTIVKSPEEKVEILSDALERWIAGMIEACGGYVKTWELLNEPMQDWPDPTQLKTGMKDGVDVNKDNTENSNFYWQDFIGKDYAVKALEFARKHGGQDIKLFANEYGLEGIGSKKLQGFLDYVKYIDDTYAQKFPDSRGVDGIATQMHVSYYLDAAKQAEFETSIENMFTKLAATGKLVKISELDMGLVAEDGTNIMTADVTEEQHRKMADFYTFIIKKYFEIIPQPQRYGITQWCQTDAPVTSGWRGGQPVGIWDLDYNRKLIYEGYVNGLKQNKEK</sequence>
<keyword evidence="4" id="KW-0858">Xylan degradation</keyword>
<keyword evidence="8" id="KW-0326">Glycosidase</keyword>
<dbReference type="Gene3D" id="3.20.20.80">
    <property type="entry name" value="Glycosidases"/>
    <property type="match status" value="2"/>
</dbReference>
<gene>
    <name evidence="13" type="ORF">HMPREF1057_04182</name>
</gene>
<comment type="caution">
    <text evidence="13">The sequence shown here is derived from an EMBL/GenBank/DDBJ whole genome shotgun (WGS) entry which is preliminary data.</text>
</comment>
<accession>K5C8G7</accession>